<evidence type="ECO:0000313" key="2">
    <source>
        <dbReference type="Proteomes" id="UP000242381"/>
    </source>
</evidence>
<evidence type="ECO:0000313" key="1">
    <source>
        <dbReference type="EMBL" id="ORE15789.1"/>
    </source>
</evidence>
<protein>
    <submittedName>
        <fullName evidence="1">Uncharacterized protein</fullName>
    </submittedName>
</protein>
<dbReference type="OMA" id="EPQFNIV"/>
<organism evidence="1 2">
    <name type="scientific">Rhizopus microsporus</name>
    <dbReference type="NCBI Taxonomy" id="58291"/>
    <lineage>
        <taxon>Eukaryota</taxon>
        <taxon>Fungi</taxon>
        <taxon>Fungi incertae sedis</taxon>
        <taxon>Mucoromycota</taxon>
        <taxon>Mucoromycotina</taxon>
        <taxon>Mucoromycetes</taxon>
        <taxon>Mucorales</taxon>
        <taxon>Mucorineae</taxon>
        <taxon>Rhizopodaceae</taxon>
        <taxon>Rhizopus</taxon>
    </lineage>
</organism>
<proteinExistence type="predicted"/>
<dbReference type="Proteomes" id="UP000242381">
    <property type="component" value="Unassembled WGS sequence"/>
</dbReference>
<sequence>MYEVFSAEVLNQVQEPQFNIVKEKIAKKKTKRQQYQNYSEKEKDRAIQTIPESTLKSWVKAVKEASRKEETLEVDNAIEEQPKKNQHLHKLKEERMKFLKKFIDNSPVITLDQVVDTLSDKIEGFSISKSDVDKHLKESCTYTLGRITKIPANRSPPDVIELRSRAVEAWIKNFNISFMQNCIFIDESGFNLMYYVWEADERNQ</sequence>
<reference evidence="1 2" key="1">
    <citation type="journal article" date="2016" name="Proc. Natl. Acad. Sci. U.S.A.">
        <title>Lipid metabolic changes in an early divergent fungus govern the establishment of a mutualistic symbiosis with endobacteria.</title>
        <authorList>
            <person name="Lastovetsky O.A."/>
            <person name="Gaspar M.L."/>
            <person name="Mondo S.J."/>
            <person name="LaButti K.M."/>
            <person name="Sandor L."/>
            <person name="Grigoriev I.V."/>
            <person name="Henry S.A."/>
            <person name="Pawlowska T.E."/>
        </authorList>
    </citation>
    <scope>NUCLEOTIDE SEQUENCE [LARGE SCALE GENOMIC DNA]</scope>
    <source>
        <strain evidence="1 2">ATCC 11559</strain>
    </source>
</reference>
<dbReference type="VEuPathDB" id="FungiDB:BCV72DRAFT_337883"/>
<name>A0A1X0RUV4_RHIZD</name>
<dbReference type="AlphaFoldDB" id="A0A1X0RUV4"/>
<dbReference type="EMBL" id="KV921409">
    <property type="protein sequence ID" value="ORE15789.1"/>
    <property type="molecule type" value="Genomic_DNA"/>
</dbReference>
<accession>A0A1X0RUV4</accession>
<gene>
    <name evidence="1" type="ORF">BCV71DRAFT_257115</name>
</gene>